<feature type="chain" id="PRO_5015331306" description="Transmembrane protein" evidence="1">
    <location>
        <begin position="26"/>
        <end position="167"/>
    </location>
</feature>
<dbReference type="InterPro" id="IPR036758">
    <property type="entry name" value="At5g01610-like"/>
</dbReference>
<evidence type="ECO:0000313" key="2">
    <source>
        <dbReference type="EMBL" id="PSR94750.1"/>
    </source>
</evidence>
<dbReference type="InterPro" id="IPR007493">
    <property type="entry name" value="DUF538"/>
</dbReference>
<comment type="caution">
    <text evidence="2">The sequence shown here is derived from an EMBL/GenBank/DDBJ whole genome shotgun (WGS) entry which is preliminary data.</text>
</comment>
<dbReference type="EMBL" id="NKQK01000023">
    <property type="protein sequence ID" value="PSR94750.1"/>
    <property type="molecule type" value="Genomic_DNA"/>
</dbReference>
<dbReference type="PANTHER" id="PTHR31676:SF76">
    <property type="entry name" value="OS05G0362300 PROTEIN"/>
    <property type="match status" value="1"/>
</dbReference>
<evidence type="ECO:0008006" key="4">
    <source>
        <dbReference type="Google" id="ProtNLM"/>
    </source>
</evidence>
<dbReference type="OrthoDB" id="1657436at2759"/>
<reference evidence="2 3" key="1">
    <citation type="submission" date="2017-07" db="EMBL/GenBank/DDBJ databases">
        <title>An improved, manually edited Actinidia chinensis var. chinensis (kiwifruit) genome highlights the challenges associated with draft genomes and gene prediction in plants.</title>
        <authorList>
            <person name="Pilkington S."/>
            <person name="Crowhurst R."/>
            <person name="Hilario E."/>
            <person name="Nardozza S."/>
            <person name="Fraser L."/>
            <person name="Peng Y."/>
            <person name="Gunaseelan K."/>
            <person name="Simpson R."/>
            <person name="Tahir J."/>
            <person name="Deroles S."/>
            <person name="Templeton K."/>
            <person name="Luo Z."/>
            <person name="Davy M."/>
            <person name="Cheng C."/>
            <person name="Mcneilage M."/>
            <person name="Scaglione D."/>
            <person name="Liu Y."/>
            <person name="Zhang Q."/>
            <person name="Datson P."/>
            <person name="De Silva N."/>
            <person name="Gardiner S."/>
            <person name="Bassett H."/>
            <person name="Chagne D."/>
            <person name="Mccallum J."/>
            <person name="Dzierzon H."/>
            <person name="Deng C."/>
            <person name="Wang Y.-Y."/>
            <person name="Barron N."/>
            <person name="Manako K."/>
            <person name="Bowen J."/>
            <person name="Foster T."/>
            <person name="Erridge Z."/>
            <person name="Tiffin H."/>
            <person name="Waite C."/>
            <person name="Davies K."/>
            <person name="Grierson E."/>
            <person name="Laing W."/>
            <person name="Kirk R."/>
            <person name="Chen X."/>
            <person name="Wood M."/>
            <person name="Montefiori M."/>
            <person name="Brummell D."/>
            <person name="Schwinn K."/>
            <person name="Catanach A."/>
            <person name="Fullerton C."/>
            <person name="Li D."/>
            <person name="Meiyalaghan S."/>
            <person name="Nieuwenhuizen N."/>
            <person name="Read N."/>
            <person name="Prakash R."/>
            <person name="Hunter D."/>
            <person name="Zhang H."/>
            <person name="Mckenzie M."/>
            <person name="Knabel M."/>
            <person name="Harris A."/>
            <person name="Allan A."/>
            <person name="Chen A."/>
            <person name="Janssen B."/>
            <person name="Plunkett B."/>
            <person name="Dwamena C."/>
            <person name="Voogd C."/>
            <person name="Leif D."/>
            <person name="Lafferty D."/>
            <person name="Souleyre E."/>
            <person name="Varkonyi-Gasic E."/>
            <person name="Gambi F."/>
            <person name="Hanley J."/>
            <person name="Yao J.-L."/>
            <person name="Cheung J."/>
            <person name="David K."/>
            <person name="Warren B."/>
            <person name="Marsh K."/>
            <person name="Snowden K."/>
            <person name="Lin-Wang K."/>
            <person name="Brian L."/>
            <person name="Martinez-Sanchez M."/>
            <person name="Wang M."/>
            <person name="Ileperuma N."/>
            <person name="Macnee N."/>
            <person name="Campin R."/>
            <person name="Mcatee P."/>
            <person name="Drummond R."/>
            <person name="Espley R."/>
            <person name="Ireland H."/>
            <person name="Wu R."/>
            <person name="Atkinson R."/>
            <person name="Karunairetnam S."/>
            <person name="Bulley S."/>
            <person name="Chunkath S."/>
            <person name="Hanley Z."/>
            <person name="Storey R."/>
            <person name="Thrimawithana A."/>
            <person name="Thomson S."/>
            <person name="David C."/>
            <person name="Testolin R."/>
        </authorList>
    </citation>
    <scope>NUCLEOTIDE SEQUENCE [LARGE SCALE GENOMIC DNA]</scope>
    <source>
        <strain evidence="3">cv. Red5</strain>
        <tissue evidence="2">Young leaf</tissue>
    </source>
</reference>
<gene>
    <name evidence="2" type="ORF">CEY00_Acc25504</name>
</gene>
<organism evidence="2 3">
    <name type="scientific">Actinidia chinensis var. chinensis</name>
    <name type="common">Chinese soft-hair kiwi</name>
    <dbReference type="NCBI Taxonomy" id="1590841"/>
    <lineage>
        <taxon>Eukaryota</taxon>
        <taxon>Viridiplantae</taxon>
        <taxon>Streptophyta</taxon>
        <taxon>Embryophyta</taxon>
        <taxon>Tracheophyta</taxon>
        <taxon>Spermatophyta</taxon>
        <taxon>Magnoliopsida</taxon>
        <taxon>eudicotyledons</taxon>
        <taxon>Gunneridae</taxon>
        <taxon>Pentapetalae</taxon>
        <taxon>asterids</taxon>
        <taxon>Ericales</taxon>
        <taxon>Actinidiaceae</taxon>
        <taxon>Actinidia</taxon>
    </lineage>
</organism>
<dbReference type="Gramene" id="PSR94750">
    <property type="protein sequence ID" value="PSR94750"/>
    <property type="gene ID" value="CEY00_Acc25504"/>
</dbReference>
<accession>A0A2R6PPM7</accession>
<dbReference type="OMA" id="KPMAYEM"/>
<reference evidence="3" key="2">
    <citation type="journal article" date="2018" name="BMC Genomics">
        <title>A manually annotated Actinidia chinensis var. chinensis (kiwifruit) genome highlights the challenges associated with draft genomes and gene prediction in plants.</title>
        <authorList>
            <person name="Pilkington S.M."/>
            <person name="Crowhurst R."/>
            <person name="Hilario E."/>
            <person name="Nardozza S."/>
            <person name="Fraser L."/>
            <person name="Peng Y."/>
            <person name="Gunaseelan K."/>
            <person name="Simpson R."/>
            <person name="Tahir J."/>
            <person name="Deroles S.C."/>
            <person name="Templeton K."/>
            <person name="Luo Z."/>
            <person name="Davy M."/>
            <person name="Cheng C."/>
            <person name="McNeilage M."/>
            <person name="Scaglione D."/>
            <person name="Liu Y."/>
            <person name="Zhang Q."/>
            <person name="Datson P."/>
            <person name="De Silva N."/>
            <person name="Gardiner S.E."/>
            <person name="Bassett H."/>
            <person name="Chagne D."/>
            <person name="McCallum J."/>
            <person name="Dzierzon H."/>
            <person name="Deng C."/>
            <person name="Wang Y.Y."/>
            <person name="Barron L."/>
            <person name="Manako K."/>
            <person name="Bowen J."/>
            <person name="Foster T.M."/>
            <person name="Erridge Z.A."/>
            <person name="Tiffin H."/>
            <person name="Waite C.N."/>
            <person name="Davies K.M."/>
            <person name="Grierson E.P."/>
            <person name="Laing W.A."/>
            <person name="Kirk R."/>
            <person name="Chen X."/>
            <person name="Wood M."/>
            <person name="Montefiori M."/>
            <person name="Brummell D.A."/>
            <person name="Schwinn K.E."/>
            <person name="Catanach A."/>
            <person name="Fullerton C."/>
            <person name="Li D."/>
            <person name="Meiyalaghan S."/>
            <person name="Nieuwenhuizen N."/>
            <person name="Read N."/>
            <person name="Prakash R."/>
            <person name="Hunter D."/>
            <person name="Zhang H."/>
            <person name="McKenzie M."/>
            <person name="Knabel M."/>
            <person name="Harris A."/>
            <person name="Allan A.C."/>
            <person name="Gleave A."/>
            <person name="Chen A."/>
            <person name="Janssen B.J."/>
            <person name="Plunkett B."/>
            <person name="Ampomah-Dwamena C."/>
            <person name="Voogd C."/>
            <person name="Leif D."/>
            <person name="Lafferty D."/>
            <person name="Souleyre E.J.F."/>
            <person name="Varkonyi-Gasic E."/>
            <person name="Gambi F."/>
            <person name="Hanley J."/>
            <person name="Yao J.L."/>
            <person name="Cheung J."/>
            <person name="David K.M."/>
            <person name="Warren B."/>
            <person name="Marsh K."/>
            <person name="Snowden K.C."/>
            <person name="Lin-Wang K."/>
            <person name="Brian L."/>
            <person name="Martinez-Sanchez M."/>
            <person name="Wang M."/>
            <person name="Ileperuma N."/>
            <person name="Macnee N."/>
            <person name="Campin R."/>
            <person name="McAtee P."/>
            <person name="Drummond R.S.M."/>
            <person name="Espley R.V."/>
            <person name="Ireland H.S."/>
            <person name="Wu R."/>
            <person name="Atkinson R.G."/>
            <person name="Karunairetnam S."/>
            <person name="Bulley S."/>
            <person name="Chunkath S."/>
            <person name="Hanley Z."/>
            <person name="Storey R."/>
            <person name="Thrimawithana A.H."/>
            <person name="Thomson S."/>
            <person name="David C."/>
            <person name="Testolin R."/>
            <person name="Huang H."/>
            <person name="Hellens R.P."/>
            <person name="Schaffer R.J."/>
        </authorList>
    </citation>
    <scope>NUCLEOTIDE SEQUENCE [LARGE SCALE GENOMIC DNA]</scope>
    <source>
        <strain evidence="3">cv. Red5</strain>
    </source>
</reference>
<dbReference type="AlphaFoldDB" id="A0A2R6PPM7"/>
<dbReference type="InParanoid" id="A0A2R6PPM7"/>
<dbReference type="Proteomes" id="UP000241394">
    <property type="component" value="Chromosome LG23"/>
</dbReference>
<dbReference type="STRING" id="1590841.A0A2R6PPM7"/>
<evidence type="ECO:0000256" key="1">
    <source>
        <dbReference type="SAM" id="SignalP"/>
    </source>
</evidence>
<dbReference type="SUPFAM" id="SSF141562">
    <property type="entry name" value="At5g01610-like"/>
    <property type="match status" value="1"/>
</dbReference>
<evidence type="ECO:0000313" key="3">
    <source>
        <dbReference type="Proteomes" id="UP000241394"/>
    </source>
</evidence>
<feature type="signal peptide" evidence="1">
    <location>
        <begin position="1"/>
        <end position="25"/>
    </location>
</feature>
<protein>
    <recommendedName>
        <fullName evidence="4">Transmembrane protein</fullName>
    </recommendedName>
</protein>
<name>A0A2R6PPM7_ACTCC</name>
<sequence>MSSPAIHCVFLIVLIILSTSPSASGDDNLSAYQVLEEYDFPVGLLPTGVLGYELDTSTGKFKAYLNGSCSFTISDYKLKYKSTITGVISKDELKSLKGISVKVLFLWLNIAEVIRDGDEIEFSVGIASADFPVDSFVESPQCGCGFDCVSGGRKFSGFDRFVSYFLD</sequence>
<dbReference type="FunCoup" id="A0A2R6PPM7">
    <property type="interactions" value="1563"/>
</dbReference>
<keyword evidence="3" id="KW-1185">Reference proteome</keyword>
<proteinExistence type="predicted"/>
<keyword evidence="1" id="KW-0732">Signal</keyword>
<dbReference type="Pfam" id="PF04398">
    <property type="entry name" value="DUF538"/>
    <property type="match status" value="1"/>
</dbReference>
<dbReference type="Gene3D" id="2.30.240.10">
    <property type="entry name" value="At5g01610-like"/>
    <property type="match status" value="1"/>
</dbReference>
<dbReference type="PANTHER" id="PTHR31676">
    <property type="entry name" value="T31J12.3 PROTEIN-RELATED"/>
    <property type="match status" value="1"/>
</dbReference>